<dbReference type="CDD" id="cd17361">
    <property type="entry name" value="MFS_STP"/>
    <property type="match status" value="1"/>
</dbReference>
<comment type="caution">
    <text evidence="13">The sequence shown here is derived from an EMBL/GenBank/DDBJ whole genome shotgun (WGS) entry which is preliminary data.</text>
</comment>
<dbReference type="SUPFAM" id="SSF103473">
    <property type="entry name" value="MFS general substrate transporter"/>
    <property type="match status" value="1"/>
</dbReference>
<feature type="transmembrane region" description="Helical" evidence="11">
    <location>
        <begin position="383"/>
        <end position="403"/>
    </location>
</feature>
<feature type="transmembrane region" description="Helical" evidence="11">
    <location>
        <begin position="318"/>
        <end position="340"/>
    </location>
</feature>
<keyword evidence="3 10" id="KW-0813">Transport</keyword>
<dbReference type="InterPro" id="IPR005829">
    <property type="entry name" value="Sugar_transporter_CS"/>
</dbReference>
<evidence type="ECO:0000256" key="9">
    <source>
        <dbReference type="ARBA" id="ARBA00044504"/>
    </source>
</evidence>
<feature type="transmembrane region" description="Helical" evidence="11">
    <location>
        <begin position="424"/>
        <end position="444"/>
    </location>
</feature>
<dbReference type="PROSITE" id="PS00217">
    <property type="entry name" value="SUGAR_TRANSPORT_2"/>
    <property type="match status" value="1"/>
</dbReference>
<evidence type="ECO:0000256" key="11">
    <source>
        <dbReference type="SAM" id="Phobius"/>
    </source>
</evidence>
<keyword evidence="6" id="KW-0769">Symport</keyword>
<accession>A0ABR0VXU5</accession>
<dbReference type="InterPro" id="IPR003663">
    <property type="entry name" value="Sugar/inositol_transpt"/>
</dbReference>
<dbReference type="InterPro" id="IPR005828">
    <property type="entry name" value="MFS_sugar_transport-like"/>
</dbReference>
<comment type="similarity">
    <text evidence="2 10">Belongs to the major facilitator superfamily. Sugar transporter (TC 2.A.1.1) family.</text>
</comment>
<dbReference type="Proteomes" id="UP001318860">
    <property type="component" value="Unassembled WGS sequence"/>
</dbReference>
<evidence type="ECO:0000256" key="5">
    <source>
        <dbReference type="ARBA" id="ARBA00022692"/>
    </source>
</evidence>
<dbReference type="PRINTS" id="PR00171">
    <property type="entry name" value="SUGRTRNSPORT"/>
</dbReference>
<dbReference type="Pfam" id="PF00083">
    <property type="entry name" value="Sugar_tr"/>
    <property type="match status" value="1"/>
</dbReference>
<dbReference type="PANTHER" id="PTHR23500:SF460">
    <property type="entry name" value="SUGAR TRANSPORT PROTEIN 11"/>
    <property type="match status" value="1"/>
</dbReference>
<sequence length="564" mass="61564">MAVGGVVVPSGNYEGKVTPFVVVTCLVAATGGLIFGYDIGISGGVTSMDEFLEKFFPSVYAKQKDASGHESQYCKFENHLLTLFTSSLYLAALIASFFASATTKKFGRKTSMTVGGVVFLIGAVLNGAAMNVEMLIIGRLLLGVGIGYANQSVPVYLSEMAPAKLRGALNIGFQMATTLGIFGANLVNYGTSKMKENGWRVSLALAAAPALIMTIGAIFLPDTPNSMIERGQKEKAREMLQKIRGTDNVDAEFSDLLEASEASQRVEQPLKKILERQYRPQLVITSLIPMFQQLTGINVIMFYAPVLFKTLGFGNDAALMSAVVTGLVNVFATFVSIFTVDKFGRRALFLEGGAQMIICQISVGVLIYKVFGVAGEGAFTPALGNLALALICIYVAAFAWSWGPLGWLVPSEIHPLETRSAGQSINVSVNMFFTFIIGQLFLSALCHLKFGLFFFFAGWVVLMTTFVYLFVPETKNMPIEEMNRVWKAHWFWGAYIPDDAVGLQHHAANQLVSTSLTQELLLNVLMSTLFGLGDEAWKDREAAVLVCHRRGCINGLYPHLPEWW</sequence>
<organism evidence="13 14">
    <name type="scientific">Rehmannia glutinosa</name>
    <name type="common">Chinese foxglove</name>
    <dbReference type="NCBI Taxonomy" id="99300"/>
    <lineage>
        <taxon>Eukaryota</taxon>
        <taxon>Viridiplantae</taxon>
        <taxon>Streptophyta</taxon>
        <taxon>Embryophyta</taxon>
        <taxon>Tracheophyta</taxon>
        <taxon>Spermatophyta</taxon>
        <taxon>Magnoliopsida</taxon>
        <taxon>eudicotyledons</taxon>
        <taxon>Gunneridae</taxon>
        <taxon>Pentapetalae</taxon>
        <taxon>asterids</taxon>
        <taxon>lamiids</taxon>
        <taxon>Lamiales</taxon>
        <taxon>Orobanchaceae</taxon>
        <taxon>Rehmannieae</taxon>
        <taxon>Rehmannia</taxon>
    </lineage>
</organism>
<feature type="transmembrane region" description="Helical" evidence="11">
    <location>
        <begin position="282"/>
        <end position="306"/>
    </location>
</feature>
<dbReference type="InterPro" id="IPR044778">
    <property type="entry name" value="MFS_STP/MST-like_plant"/>
</dbReference>
<dbReference type="InterPro" id="IPR045262">
    <property type="entry name" value="STP/PLT_plant"/>
</dbReference>
<gene>
    <name evidence="13" type="ORF">DH2020_027145</name>
</gene>
<evidence type="ECO:0000313" key="14">
    <source>
        <dbReference type="Proteomes" id="UP001318860"/>
    </source>
</evidence>
<feature type="transmembrane region" description="Helical" evidence="11">
    <location>
        <begin position="199"/>
        <end position="220"/>
    </location>
</feature>
<dbReference type="PROSITE" id="PS00216">
    <property type="entry name" value="SUGAR_TRANSPORT_1"/>
    <property type="match status" value="1"/>
</dbReference>
<evidence type="ECO:0000256" key="3">
    <source>
        <dbReference type="ARBA" id="ARBA00022448"/>
    </source>
</evidence>
<evidence type="ECO:0000256" key="4">
    <source>
        <dbReference type="ARBA" id="ARBA00022597"/>
    </source>
</evidence>
<evidence type="ECO:0000256" key="6">
    <source>
        <dbReference type="ARBA" id="ARBA00022847"/>
    </source>
</evidence>
<evidence type="ECO:0000259" key="12">
    <source>
        <dbReference type="PROSITE" id="PS50850"/>
    </source>
</evidence>
<feature type="domain" description="Major facilitator superfamily (MFS) profile" evidence="12">
    <location>
        <begin position="24"/>
        <end position="475"/>
    </location>
</feature>
<feature type="transmembrane region" description="Helical" evidence="11">
    <location>
        <begin position="80"/>
        <end position="99"/>
    </location>
</feature>
<keyword evidence="7 11" id="KW-1133">Transmembrane helix</keyword>
<feature type="transmembrane region" description="Helical" evidence="11">
    <location>
        <begin position="450"/>
        <end position="471"/>
    </location>
</feature>
<feature type="transmembrane region" description="Helical" evidence="11">
    <location>
        <begin position="20"/>
        <end position="39"/>
    </location>
</feature>
<evidence type="ECO:0000256" key="1">
    <source>
        <dbReference type="ARBA" id="ARBA00004141"/>
    </source>
</evidence>
<proteinExistence type="inferred from homology"/>
<keyword evidence="4" id="KW-0762">Sugar transport</keyword>
<keyword evidence="5 11" id="KW-0812">Transmembrane</keyword>
<feature type="transmembrane region" description="Helical" evidence="11">
    <location>
        <begin position="111"/>
        <end position="130"/>
    </location>
</feature>
<comment type="similarity">
    <text evidence="9">Belongs to the major facilitator superfamily. Phosphate:H(+) symporter (TC 2.A.1.9) family.</text>
</comment>
<feature type="transmembrane region" description="Helical" evidence="11">
    <location>
        <begin position="347"/>
        <end position="371"/>
    </location>
</feature>
<name>A0ABR0VXU5_REHGL</name>
<reference evidence="13 14" key="1">
    <citation type="journal article" date="2021" name="Comput. Struct. Biotechnol. J.">
        <title>De novo genome assembly of the potent medicinal plant Rehmannia glutinosa using nanopore technology.</title>
        <authorList>
            <person name="Ma L."/>
            <person name="Dong C."/>
            <person name="Song C."/>
            <person name="Wang X."/>
            <person name="Zheng X."/>
            <person name="Niu Y."/>
            <person name="Chen S."/>
            <person name="Feng W."/>
        </authorList>
    </citation>
    <scope>NUCLEOTIDE SEQUENCE [LARGE SCALE GENOMIC DNA]</scope>
    <source>
        <strain evidence="13">DH-2019</strain>
    </source>
</reference>
<dbReference type="EMBL" id="JABTTQ020000530">
    <property type="protein sequence ID" value="KAK6139110.1"/>
    <property type="molecule type" value="Genomic_DNA"/>
</dbReference>
<comment type="subcellular location">
    <subcellularLocation>
        <location evidence="1">Membrane</location>
        <topology evidence="1">Multi-pass membrane protein</topology>
    </subcellularLocation>
</comment>
<dbReference type="InterPro" id="IPR020846">
    <property type="entry name" value="MFS_dom"/>
</dbReference>
<dbReference type="PROSITE" id="PS50850">
    <property type="entry name" value="MFS"/>
    <property type="match status" value="1"/>
</dbReference>
<dbReference type="Gene3D" id="1.20.1250.20">
    <property type="entry name" value="MFS general substrate transporter like domains"/>
    <property type="match status" value="1"/>
</dbReference>
<evidence type="ECO:0000256" key="7">
    <source>
        <dbReference type="ARBA" id="ARBA00022989"/>
    </source>
</evidence>
<protein>
    <recommendedName>
        <fullName evidence="12">Major facilitator superfamily (MFS) profile domain-containing protein</fullName>
    </recommendedName>
</protein>
<evidence type="ECO:0000256" key="8">
    <source>
        <dbReference type="ARBA" id="ARBA00023136"/>
    </source>
</evidence>
<keyword evidence="14" id="KW-1185">Reference proteome</keyword>
<evidence type="ECO:0000256" key="2">
    <source>
        <dbReference type="ARBA" id="ARBA00010992"/>
    </source>
</evidence>
<keyword evidence="8 11" id="KW-0472">Membrane</keyword>
<feature type="transmembrane region" description="Helical" evidence="11">
    <location>
        <begin position="169"/>
        <end position="187"/>
    </location>
</feature>
<dbReference type="PANTHER" id="PTHR23500">
    <property type="entry name" value="SOLUTE CARRIER FAMILY 2, FACILITATED GLUCOSE TRANSPORTER"/>
    <property type="match status" value="1"/>
</dbReference>
<dbReference type="NCBIfam" id="TIGR00879">
    <property type="entry name" value="SP"/>
    <property type="match status" value="1"/>
</dbReference>
<dbReference type="InterPro" id="IPR036259">
    <property type="entry name" value="MFS_trans_sf"/>
</dbReference>
<evidence type="ECO:0000256" key="10">
    <source>
        <dbReference type="RuleBase" id="RU003346"/>
    </source>
</evidence>
<evidence type="ECO:0000313" key="13">
    <source>
        <dbReference type="EMBL" id="KAK6139110.1"/>
    </source>
</evidence>